<name>A0A4Y1WVR3_9BACT</name>
<dbReference type="Proteomes" id="UP000318946">
    <property type="component" value="Chromosome"/>
</dbReference>
<gene>
    <name evidence="3" type="ORF">A5CBH24_21080</name>
</gene>
<organism evidence="3 4">
    <name type="scientific">Alistipes communis</name>
    <dbReference type="NCBI Taxonomy" id="2585118"/>
    <lineage>
        <taxon>Bacteria</taxon>
        <taxon>Pseudomonadati</taxon>
        <taxon>Bacteroidota</taxon>
        <taxon>Bacteroidia</taxon>
        <taxon>Bacteroidales</taxon>
        <taxon>Rikenellaceae</taxon>
        <taxon>Alistipes</taxon>
    </lineage>
</organism>
<proteinExistence type="predicted"/>
<keyword evidence="1" id="KW-0175">Coiled coil</keyword>
<evidence type="ECO:0000259" key="2">
    <source>
        <dbReference type="Pfam" id="PF13166"/>
    </source>
</evidence>
<evidence type="ECO:0000256" key="1">
    <source>
        <dbReference type="SAM" id="Coils"/>
    </source>
</evidence>
<evidence type="ECO:0000313" key="3">
    <source>
        <dbReference type="EMBL" id="BBL04795.1"/>
    </source>
</evidence>
<dbReference type="Gene3D" id="3.40.50.300">
    <property type="entry name" value="P-loop containing nucleotide triphosphate hydrolases"/>
    <property type="match status" value="2"/>
</dbReference>
<keyword evidence="4" id="KW-1185">Reference proteome</keyword>
<feature type="domain" description="Protein CR006 P-loop" evidence="2">
    <location>
        <begin position="96"/>
        <end position="680"/>
    </location>
</feature>
<dbReference type="AlphaFoldDB" id="A0A4Y1WVR3"/>
<dbReference type="EMBL" id="AP019735">
    <property type="protein sequence ID" value="BBL04795.1"/>
    <property type="molecule type" value="Genomic_DNA"/>
</dbReference>
<dbReference type="RefSeq" id="WP_141413141.1">
    <property type="nucleotide sequence ID" value="NZ_AP019735.1"/>
</dbReference>
<feature type="coiled-coil region" evidence="1">
    <location>
        <begin position="249"/>
        <end position="276"/>
    </location>
</feature>
<dbReference type="Pfam" id="PF13166">
    <property type="entry name" value="AAA_13"/>
    <property type="match status" value="1"/>
</dbReference>
<evidence type="ECO:0000313" key="4">
    <source>
        <dbReference type="Proteomes" id="UP000318946"/>
    </source>
</evidence>
<dbReference type="OrthoDB" id="9789562at2"/>
<dbReference type="SUPFAM" id="SSF52540">
    <property type="entry name" value="P-loop containing nucleoside triphosphate hydrolases"/>
    <property type="match status" value="1"/>
</dbReference>
<reference evidence="4" key="1">
    <citation type="submission" date="2019-06" db="EMBL/GenBank/DDBJ databases">
        <title>Alistipes onderdonkii subsp. vulgaris subsp. nov., Alistipes dispar sp. nov. and Alistipes communis sp. nov., isolated from human faeces, and creation of Alistipes onderdonkii subsp. onderdonkii subsp. nov.</title>
        <authorList>
            <person name="Sakamoto M."/>
            <person name="Ikeyama N."/>
            <person name="Ogata Y."/>
            <person name="Suda W."/>
            <person name="Iino T."/>
            <person name="Hattori M."/>
            <person name="Ohkuma M."/>
        </authorList>
    </citation>
    <scope>NUCLEOTIDE SEQUENCE [LARGE SCALE GENOMIC DNA]</scope>
    <source>
        <strain evidence="4">5CBH24</strain>
    </source>
</reference>
<dbReference type="KEGG" id="acou:A5CBH24_21080"/>
<dbReference type="InterPro" id="IPR026866">
    <property type="entry name" value="CR006_AAA"/>
</dbReference>
<dbReference type="GeneID" id="78342826"/>
<sequence>MENLQQKVINWVKTLKGWQCELAYRLLIKEKLENSDIDEIVSMLKEEKQFEDKVFPNIGISINGESIVLLSIDSIENIEYLSPRNALKFAEKGLTVIYGKNGTGKSGYTRILKKVCGKPHTRDLIGNIYKPNVSIGKCTISYKRGEQVEQCFWSVNDGAIESLRSVDIFDSDTGTSYLNEANSVSYIPPIVAFFSSFSRYHDIIKEHLTTQKDQLIPKLPVPPHELSETNYVKNVYLSKKLDLSKFVWAGEDENRLSELDQKLKEADLKKAVVELREKKRKIGLLIKDIEDDLIKVSPQSKKEIDALASDLSTKEQAVLDAAKVLSNSSKLEGVGTESWKLLWSAAKEYSQKDAYLDDKKLYQHDRCVLCHQILDEETKTRLQNFDTFITNELSQIATDAKKRYNDRINSLPKDFTEDQIIDRCISAGLDRDWGKQIFNIWIQIYNNGEAIRLKRPLLNIYNDAQIALSALKEKSRRYEVTAAEYENDTKLFDRDAAAKQLLELKAQKWAFEQYEAIKIEQSRQMNVIRYDQWISQTNTRGITTKANEIGDLVITQSFVKRFNEELDKLGAGNIQVEFVKQINKGTTKHVLKIANATHNNPENILSEGEARIISLAAFLADVTGGNYANPFVFDDPISSLDQTYEEKTVKRLVELSKSQQVIVFTHRLSLLCQLNDACDNIKTLGIRRESWGTGEIGELPMSAKSPKNALKDILNNKLVRAKKVLNENGAEEYYLHAKMICSDFRILIERTVEYHLLGDVVQRYRRAVNTMGKVSSLAKINKHDCEMIDKFMTKYSFYEHSQPLEAPVELPLPDDISNDVNELLAWIEEFDKRKIID</sequence>
<dbReference type="InterPro" id="IPR027417">
    <property type="entry name" value="P-loop_NTPase"/>
</dbReference>
<protein>
    <recommendedName>
        <fullName evidence="2">Protein CR006 P-loop domain-containing protein</fullName>
    </recommendedName>
</protein>
<accession>A0A4Y1WVR3</accession>